<dbReference type="RefSeq" id="WP_182504085.1">
    <property type="nucleotide sequence ID" value="NZ_JACJHX010000032.1"/>
</dbReference>
<evidence type="ECO:0000259" key="2">
    <source>
        <dbReference type="Pfam" id="PF13828"/>
    </source>
</evidence>
<keyword evidence="1" id="KW-1133">Transmembrane helix</keyword>
<accession>A0ABR6CWI1</accession>
<evidence type="ECO:0000313" key="3">
    <source>
        <dbReference type="EMBL" id="MBA9029319.1"/>
    </source>
</evidence>
<dbReference type="Proteomes" id="UP000626697">
    <property type="component" value="Unassembled WGS sequence"/>
</dbReference>
<evidence type="ECO:0000313" key="4">
    <source>
        <dbReference type="Proteomes" id="UP000626697"/>
    </source>
</evidence>
<dbReference type="InterPro" id="IPR025241">
    <property type="entry name" value="DUF4190"/>
</dbReference>
<reference evidence="3 4" key="1">
    <citation type="submission" date="2020-08" db="EMBL/GenBank/DDBJ databases">
        <title>Genomic Encyclopedia of Type Strains, Phase IV (KMG-IV): sequencing the most valuable type-strain genomes for metagenomic binning, comparative biology and taxonomic classification.</title>
        <authorList>
            <person name="Goeker M."/>
        </authorList>
    </citation>
    <scope>NUCLEOTIDE SEQUENCE [LARGE SCALE GENOMIC DNA]</scope>
    <source>
        <strain evidence="3 4">DSM 105481</strain>
    </source>
</reference>
<protein>
    <submittedName>
        <fullName evidence="3">ABC-type microcin C transport system permease subunit YejE</fullName>
    </submittedName>
</protein>
<evidence type="ECO:0000256" key="1">
    <source>
        <dbReference type="SAM" id="Phobius"/>
    </source>
</evidence>
<name>A0ABR6CWI1_9BACI</name>
<keyword evidence="1" id="KW-0472">Membrane</keyword>
<keyword evidence="4" id="KW-1185">Reference proteome</keyword>
<comment type="caution">
    <text evidence="3">The sequence shown here is derived from an EMBL/GenBank/DDBJ whole genome shotgun (WGS) entry which is preliminary data.</text>
</comment>
<sequence length="102" mass="11262">MVEKAQTNSKSVASLTLGILSIIIPIIGIILGIIGIVFSRMGKREIEKTNENGRGLATSGFVCSIVGIVIQTFWILLAIVSYFSYSNVEFELQFISTQFLFR</sequence>
<keyword evidence="1" id="KW-0812">Transmembrane</keyword>
<dbReference type="Pfam" id="PF13828">
    <property type="entry name" value="DUF4190"/>
    <property type="match status" value="1"/>
</dbReference>
<proteinExistence type="predicted"/>
<organism evidence="3 4">
    <name type="scientific">Peribacillus huizhouensis</name>
    <dbReference type="NCBI Taxonomy" id="1501239"/>
    <lineage>
        <taxon>Bacteria</taxon>
        <taxon>Bacillati</taxon>
        <taxon>Bacillota</taxon>
        <taxon>Bacilli</taxon>
        <taxon>Bacillales</taxon>
        <taxon>Bacillaceae</taxon>
        <taxon>Peribacillus</taxon>
    </lineage>
</organism>
<gene>
    <name evidence="3" type="ORF">HNP81_004692</name>
</gene>
<feature type="transmembrane region" description="Helical" evidence="1">
    <location>
        <begin position="59"/>
        <end position="83"/>
    </location>
</feature>
<dbReference type="EMBL" id="JACJHX010000032">
    <property type="protein sequence ID" value="MBA9029319.1"/>
    <property type="molecule type" value="Genomic_DNA"/>
</dbReference>
<feature type="domain" description="DUF4190" evidence="2">
    <location>
        <begin position="11"/>
        <end position="70"/>
    </location>
</feature>
<feature type="transmembrane region" description="Helical" evidence="1">
    <location>
        <begin position="12"/>
        <end position="38"/>
    </location>
</feature>